<dbReference type="GO" id="GO:0160140">
    <property type="term" value="F:23S rRNA pseudouridine(1911/1915/1917) synthase activity"/>
    <property type="evidence" value="ECO:0007669"/>
    <property type="project" value="UniProtKB-EC"/>
</dbReference>
<dbReference type="InterPro" id="IPR020103">
    <property type="entry name" value="PsdUridine_synth_cat_dom_sf"/>
</dbReference>
<evidence type="ECO:0000256" key="2">
    <source>
        <dbReference type="ARBA" id="ARBA00022884"/>
    </source>
</evidence>
<evidence type="ECO:0000256" key="8">
    <source>
        <dbReference type="RuleBase" id="RU362028"/>
    </source>
</evidence>
<keyword evidence="3 8" id="KW-0413">Isomerase</keyword>
<dbReference type="GO" id="GO:0000455">
    <property type="term" value="P:enzyme-directed rRNA pseudouridine synthesis"/>
    <property type="evidence" value="ECO:0007669"/>
    <property type="project" value="TreeGrafter"/>
</dbReference>
<evidence type="ECO:0000313" key="10">
    <source>
        <dbReference type="EMBL" id="RWR11053.1"/>
    </source>
</evidence>
<dbReference type="FunFam" id="3.30.2350.10:FF:000006">
    <property type="entry name" value="Pseudouridine synthase"/>
    <property type="match status" value="1"/>
</dbReference>
<evidence type="ECO:0000313" key="11">
    <source>
        <dbReference type="Proteomes" id="UP000285710"/>
    </source>
</evidence>
<dbReference type="EC" id="5.4.99.-" evidence="8"/>
<gene>
    <name evidence="10" type="ORF">D2T33_12035</name>
</gene>
<evidence type="ECO:0000256" key="5">
    <source>
        <dbReference type="ARBA" id="ARBA00056072"/>
    </source>
</evidence>
<comment type="catalytic activity">
    <reaction evidence="8">
        <text>a uridine in RNA = a pseudouridine in RNA</text>
        <dbReference type="Rhea" id="RHEA:48348"/>
        <dbReference type="Rhea" id="RHEA-COMP:12068"/>
        <dbReference type="Rhea" id="RHEA-COMP:12069"/>
        <dbReference type="ChEBI" id="CHEBI:65314"/>
        <dbReference type="ChEBI" id="CHEBI:65315"/>
    </reaction>
</comment>
<dbReference type="EMBL" id="SAUW01000011">
    <property type="protein sequence ID" value="RWR11053.1"/>
    <property type="molecule type" value="Genomic_DNA"/>
</dbReference>
<dbReference type="InterPro" id="IPR006225">
    <property type="entry name" value="PsdUridine_synth_RluC/D"/>
</dbReference>
<protein>
    <recommendedName>
        <fullName evidence="8">Pseudouridine synthase</fullName>
        <ecNumber evidence="8">5.4.99.-</ecNumber>
    </recommendedName>
</protein>
<feature type="domain" description="Pseudouridine synthase RsuA/RluA-like" evidence="9">
    <location>
        <begin position="92"/>
        <end position="265"/>
    </location>
</feature>
<accession>A0A443ITN1</accession>
<keyword evidence="11" id="KW-1185">Reference proteome</keyword>
<dbReference type="CDD" id="cd02869">
    <property type="entry name" value="PseudoU_synth_RluA_like"/>
    <property type="match status" value="1"/>
</dbReference>
<dbReference type="InterPro" id="IPR006224">
    <property type="entry name" value="PsdUridine_synth_RluA-like_CS"/>
</dbReference>
<comment type="catalytic activity">
    <reaction evidence="4">
        <text>uridine(1911/1915/1917) in 23S rRNA = pseudouridine(1911/1915/1917) in 23S rRNA</text>
        <dbReference type="Rhea" id="RHEA:42524"/>
        <dbReference type="Rhea" id="RHEA-COMP:10097"/>
        <dbReference type="Rhea" id="RHEA-COMP:10098"/>
        <dbReference type="ChEBI" id="CHEBI:65314"/>
        <dbReference type="ChEBI" id="CHEBI:65315"/>
        <dbReference type="EC" id="5.4.99.23"/>
    </reaction>
</comment>
<organism evidence="10 11">
    <name type="scientific">Paenirhodobacter populi</name>
    <dbReference type="NCBI Taxonomy" id="2306993"/>
    <lineage>
        <taxon>Bacteria</taxon>
        <taxon>Pseudomonadati</taxon>
        <taxon>Pseudomonadota</taxon>
        <taxon>Alphaproteobacteria</taxon>
        <taxon>Rhodobacterales</taxon>
        <taxon>Rhodobacter group</taxon>
        <taxon>Paenirhodobacter</taxon>
    </lineage>
</organism>
<dbReference type="GO" id="GO:0003723">
    <property type="term" value="F:RNA binding"/>
    <property type="evidence" value="ECO:0007669"/>
    <property type="project" value="UniProtKB-KW"/>
</dbReference>
<dbReference type="SUPFAM" id="SSF55174">
    <property type="entry name" value="Alpha-L RNA-binding motif"/>
    <property type="match status" value="1"/>
</dbReference>
<dbReference type="CDD" id="cd00165">
    <property type="entry name" value="S4"/>
    <property type="match status" value="1"/>
</dbReference>
<evidence type="ECO:0000256" key="3">
    <source>
        <dbReference type="ARBA" id="ARBA00023235"/>
    </source>
</evidence>
<dbReference type="PANTHER" id="PTHR21600">
    <property type="entry name" value="MITOCHONDRIAL RNA PSEUDOURIDINE SYNTHASE"/>
    <property type="match status" value="1"/>
</dbReference>
<evidence type="ECO:0000256" key="4">
    <source>
        <dbReference type="ARBA" id="ARBA00036882"/>
    </source>
</evidence>
<comment type="function">
    <text evidence="5">Responsible for synthesis of pseudouridine from uracil at positions 1911, 1915 and 1917 in 23S ribosomal RNA.</text>
</comment>
<dbReference type="NCBIfam" id="TIGR00005">
    <property type="entry name" value="rluA_subfam"/>
    <property type="match status" value="1"/>
</dbReference>
<dbReference type="InterPro" id="IPR050188">
    <property type="entry name" value="RluA_PseudoU_synthase"/>
</dbReference>
<dbReference type="InterPro" id="IPR036986">
    <property type="entry name" value="S4_RNA-bd_sf"/>
</dbReference>
<reference evidence="10 11" key="1">
    <citation type="submission" date="2019-01" db="EMBL/GenBank/DDBJ databases">
        <title>Sinorhodobacter populi sp. nov. isolated from the symptomatic bark tissue of Populus euramericana canker.</title>
        <authorList>
            <person name="Xu G."/>
        </authorList>
    </citation>
    <scope>NUCLEOTIDE SEQUENCE [LARGE SCALE GENOMIC DNA]</scope>
    <source>
        <strain evidence="10 11">2D-5</strain>
    </source>
</reference>
<dbReference type="RefSeq" id="WP_128269930.1">
    <property type="nucleotide sequence ID" value="NZ_SAUW01000011.1"/>
</dbReference>
<dbReference type="PANTHER" id="PTHR21600:SF44">
    <property type="entry name" value="RIBOSOMAL LARGE SUBUNIT PSEUDOURIDINE SYNTHASE D"/>
    <property type="match status" value="1"/>
</dbReference>
<dbReference type="Gene3D" id="3.10.290.10">
    <property type="entry name" value="RNA-binding S4 domain"/>
    <property type="match status" value="1"/>
</dbReference>
<dbReference type="Gene3D" id="3.30.2350.10">
    <property type="entry name" value="Pseudouridine synthase"/>
    <property type="match status" value="1"/>
</dbReference>
<dbReference type="AlphaFoldDB" id="A0A443ITN1"/>
<evidence type="ECO:0000256" key="7">
    <source>
        <dbReference type="PROSITE-ProRule" id="PRU00182"/>
    </source>
</evidence>
<reference evidence="10 11" key="2">
    <citation type="submission" date="2019-01" db="EMBL/GenBank/DDBJ databases">
        <authorList>
            <person name="Li Y."/>
        </authorList>
    </citation>
    <scope>NUCLEOTIDE SEQUENCE [LARGE SCALE GENOMIC DNA]</scope>
    <source>
        <strain evidence="10 11">2D-5</strain>
    </source>
</reference>
<dbReference type="InterPro" id="IPR006145">
    <property type="entry name" value="PsdUridine_synth_RsuA/RluA"/>
</dbReference>
<evidence type="ECO:0000259" key="9">
    <source>
        <dbReference type="Pfam" id="PF00849"/>
    </source>
</evidence>
<dbReference type="Proteomes" id="UP000285710">
    <property type="component" value="Unassembled WGS sequence"/>
</dbReference>
<comment type="caution">
    <text evidence="10">The sequence shown here is derived from an EMBL/GenBank/DDBJ whole genome shotgun (WGS) entry which is preliminary data.</text>
</comment>
<dbReference type="SUPFAM" id="SSF55120">
    <property type="entry name" value="Pseudouridine synthase"/>
    <property type="match status" value="1"/>
</dbReference>
<proteinExistence type="inferred from homology"/>
<comment type="similarity">
    <text evidence="1 8">Belongs to the pseudouridine synthase RluA family.</text>
</comment>
<evidence type="ECO:0000256" key="1">
    <source>
        <dbReference type="ARBA" id="ARBA00010876"/>
    </source>
</evidence>
<keyword evidence="2 7" id="KW-0694">RNA-binding</keyword>
<sequence>MSDILRIEIGEPPADRLDKALAALVPEEAALSRSRLAKLIAEGAVTKDGTPVTDQKAKVAEGEVYEIALEAPRPVETQAQDIPLTVVWEDADLIVIDKPAGLVVHPAPGSPEGTLVNALLHHFGGNLSGIGGEARPGIVHRIDKDTSGLLVVAKSDRAHHGLAAQFEKHSVHRHYLAVVHGTPDAADPRLRGTRGVSFEVGNVLKITSQLARHKTDRQRQAVIFEGGRHAVTRARVVEDFAGAAALVDCWLETGRTHQIRAHMAHAGHGLIGDPTYGGRRRLPAKVVGEAAAEAAARFPRQALHAATLGFVHPVSGETLSFSSPLPADIEALLAVLRAGAGGNTGAKK</sequence>
<dbReference type="PROSITE" id="PS50889">
    <property type="entry name" value="S4"/>
    <property type="match status" value="1"/>
</dbReference>
<dbReference type="Pfam" id="PF00849">
    <property type="entry name" value="PseudoU_synth_2"/>
    <property type="match status" value="1"/>
</dbReference>
<name>A0A443ITN1_9RHOB</name>
<evidence type="ECO:0000256" key="6">
    <source>
        <dbReference type="PIRSR" id="PIRSR606225-1"/>
    </source>
</evidence>
<dbReference type="PROSITE" id="PS01129">
    <property type="entry name" value="PSI_RLU"/>
    <property type="match status" value="1"/>
</dbReference>
<feature type="active site" evidence="6">
    <location>
        <position position="143"/>
    </location>
</feature>